<feature type="region of interest" description="Disordered" evidence="2">
    <location>
        <begin position="130"/>
        <end position="162"/>
    </location>
</feature>
<sequence>MDIQPIMLDMNSIIETHVTQTVRSINIRYVTCEIEQQKKKLDMLEKELNRLLNEDSTSMSSHASVTDNQNIELEINDTPKETITGNTKAKKVVKKSEPESDIVIDETKTNKVVGEPQTKKVTTSYFDTFINKPSEEDPVEDKDNSEQPEDESVQEEEEGVYEIEVDGVSYYTTDDVNGQLYTVDENGEPGDVVGRLQDGEPIFD</sequence>
<evidence type="ECO:0000256" key="2">
    <source>
        <dbReference type="SAM" id="MobiDB-lite"/>
    </source>
</evidence>
<keyword evidence="1" id="KW-0175">Coiled coil</keyword>
<organism evidence="3">
    <name type="scientific">viral metagenome</name>
    <dbReference type="NCBI Taxonomy" id="1070528"/>
    <lineage>
        <taxon>unclassified sequences</taxon>
        <taxon>metagenomes</taxon>
        <taxon>organismal metagenomes</taxon>
    </lineage>
</organism>
<evidence type="ECO:0000256" key="1">
    <source>
        <dbReference type="SAM" id="Coils"/>
    </source>
</evidence>
<dbReference type="EMBL" id="MN740208">
    <property type="protein sequence ID" value="QHT93515.1"/>
    <property type="molecule type" value="Genomic_DNA"/>
</dbReference>
<feature type="coiled-coil region" evidence="1">
    <location>
        <begin position="27"/>
        <end position="54"/>
    </location>
</feature>
<protein>
    <submittedName>
        <fullName evidence="3">Uncharacterized protein</fullName>
    </submittedName>
</protein>
<name>A0A6C0ILZ0_9ZZZZ</name>
<reference evidence="3" key="1">
    <citation type="journal article" date="2020" name="Nature">
        <title>Giant virus diversity and host interactions through global metagenomics.</title>
        <authorList>
            <person name="Schulz F."/>
            <person name="Roux S."/>
            <person name="Paez-Espino D."/>
            <person name="Jungbluth S."/>
            <person name="Walsh D.A."/>
            <person name="Denef V.J."/>
            <person name="McMahon K.D."/>
            <person name="Konstantinidis K.T."/>
            <person name="Eloe-Fadrosh E.A."/>
            <person name="Kyrpides N.C."/>
            <person name="Woyke T."/>
        </authorList>
    </citation>
    <scope>NUCLEOTIDE SEQUENCE</scope>
    <source>
        <strain evidence="3">GVMAG-M-3300024252-29</strain>
    </source>
</reference>
<dbReference type="AlphaFoldDB" id="A0A6C0ILZ0"/>
<evidence type="ECO:0000313" key="3">
    <source>
        <dbReference type="EMBL" id="QHT93515.1"/>
    </source>
</evidence>
<feature type="region of interest" description="Disordered" evidence="2">
    <location>
        <begin position="182"/>
        <end position="204"/>
    </location>
</feature>
<accession>A0A6C0ILZ0</accession>
<feature type="compositionally biased region" description="Acidic residues" evidence="2">
    <location>
        <begin position="146"/>
        <end position="162"/>
    </location>
</feature>
<proteinExistence type="predicted"/>